<reference evidence="1 2" key="1">
    <citation type="submission" date="2021-06" db="EMBL/GenBank/DDBJ databases">
        <title>Caerostris extrusa draft genome.</title>
        <authorList>
            <person name="Kono N."/>
            <person name="Arakawa K."/>
        </authorList>
    </citation>
    <scope>NUCLEOTIDE SEQUENCE [LARGE SCALE GENOMIC DNA]</scope>
</reference>
<evidence type="ECO:0000313" key="2">
    <source>
        <dbReference type="Proteomes" id="UP001054945"/>
    </source>
</evidence>
<gene>
    <name evidence="1" type="ORF">CEXT_259191</name>
</gene>
<keyword evidence="2" id="KW-1185">Reference proteome</keyword>
<proteinExistence type="predicted"/>
<protein>
    <submittedName>
        <fullName evidence="1">Uncharacterized protein</fullName>
    </submittedName>
</protein>
<name>A0AAV4PEA0_CAEEX</name>
<sequence>MEKYLLRVVNAARQETIHISPGELLSSIRCDLDVTDPVLQHTASWSAFVHRNSAALYILCKHVRRVLKDMWLGIHELEFCSKPKKKKSPKEISVKRLRIFRFHFDFAIEQCGKRFHAVWKNRIHDVFDASMADGPKFK</sequence>
<organism evidence="1 2">
    <name type="scientific">Caerostris extrusa</name>
    <name type="common">Bark spider</name>
    <name type="synonym">Caerostris bankana</name>
    <dbReference type="NCBI Taxonomy" id="172846"/>
    <lineage>
        <taxon>Eukaryota</taxon>
        <taxon>Metazoa</taxon>
        <taxon>Ecdysozoa</taxon>
        <taxon>Arthropoda</taxon>
        <taxon>Chelicerata</taxon>
        <taxon>Arachnida</taxon>
        <taxon>Araneae</taxon>
        <taxon>Araneomorphae</taxon>
        <taxon>Entelegynae</taxon>
        <taxon>Araneoidea</taxon>
        <taxon>Araneidae</taxon>
        <taxon>Caerostris</taxon>
    </lineage>
</organism>
<dbReference type="AlphaFoldDB" id="A0AAV4PEA0"/>
<dbReference type="Proteomes" id="UP001054945">
    <property type="component" value="Unassembled WGS sequence"/>
</dbReference>
<evidence type="ECO:0000313" key="1">
    <source>
        <dbReference type="EMBL" id="GIX94046.1"/>
    </source>
</evidence>
<dbReference type="EMBL" id="BPLR01004329">
    <property type="protein sequence ID" value="GIX94046.1"/>
    <property type="molecule type" value="Genomic_DNA"/>
</dbReference>
<comment type="caution">
    <text evidence="1">The sequence shown here is derived from an EMBL/GenBank/DDBJ whole genome shotgun (WGS) entry which is preliminary data.</text>
</comment>
<accession>A0AAV4PEA0</accession>